<evidence type="ECO:0000259" key="10">
    <source>
        <dbReference type="Pfam" id="PF00697"/>
    </source>
</evidence>
<evidence type="ECO:0000256" key="2">
    <source>
        <dbReference type="ARBA" id="ARBA00004664"/>
    </source>
</evidence>
<organism evidence="11 12">
    <name type="scientific">Dichotomicrobium thermohalophilum</name>
    <dbReference type="NCBI Taxonomy" id="933063"/>
    <lineage>
        <taxon>Bacteria</taxon>
        <taxon>Pseudomonadati</taxon>
        <taxon>Pseudomonadota</taxon>
        <taxon>Alphaproteobacteria</taxon>
        <taxon>Hyphomicrobiales</taxon>
        <taxon>Hyphomicrobiaceae</taxon>
        <taxon>Dichotomicrobium</taxon>
    </lineage>
</organism>
<dbReference type="EMBL" id="QXDF01000003">
    <property type="protein sequence ID" value="RIA47342.1"/>
    <property type="molecule type" value="Genomic_DNA"/>
</dbReference>
<comment type="catalytic activity">
    <reaction evidence="1 9">
        <text>N-(5-phospho-beta-D-ribosyl)anthranilate = 1-(2-carboxyphenylamino)-1-deoxy-D-ribulose 5-phosphate</text>
        <dbReference type="Rhea" id="RHEA:21540"/>
        <dbReference type="ChEBI" id="CHEBI:18277"/>
        <dbReference type="ChEBI" id="CHEBI:58613"/>
        <dbReference type="EC" id="5.3.1.24"/>
    </reaction>
</comment>
<dbReference type="Pfam" id="PF00697">
    <property type="entry name" value="PRAI"/>
    <property type="match status" value="1"/>
</dbReference>
<keyword evidence="6 9" id="KW-0822">Tryptophan biosynthesis</keyword>
<comment type="similarity">
    <text evidence="9">Belongs to the TrpF family.</text>
</comment>
<dbReference type="GO" id="GO:0000162">
    <property type="term" value="P:L-tryptophan biosynthetic process"/>
    <property type="evidence" value="ECO:0007669"/>
    <property type="project" value="UniProtKB-UniRule"/>
</dbReference>
<dbReference type="UniPathway" id="UPA00035">
    <property type="reaction ID" value="UER00042"/>
</dbReference>
<evidence type="ECO:0000256" key="4">
    <source>
        <dbReference type="ARBA" id="ARBA00022272"/>
    </source>
</evidence>
<dbReference type="RefSeq" id="WP_119062229.1">
    <property type="nucleotide sequence ID" value="NZ_QXDF01000003.1"/>
</dbReference>
<comment type="caution">
    <text evidence="11">The sequence shown here is derived from an EMBL/GenBank/DDBJ whole genome shotgun (WGS) entry which is preliminary data.</text>
</comment>
<dbReference type="OrthoDB" id="9796196at2"/>
<keyword evidence="8 9" id="KW-0413">Isomerase</keyword>
<evidence type="ECO:0000256" key="5">
    <source>
        <dbReference type="ARBA" id="ARBA00022605"/>
    </source>
</evidence>
<evidence type="ECO:0000256" key="7">
    <source>
        <dbReference type="ARBA" id="ARBA00023141"/>
    </source>
</evidence>
<protein>
    <recommendedName>
        <fullName evidence="4 9">N-(5'-phosphoribosyl)anthranilate isomerase</fullName>
        <shortName evidence="9">PRAI</shortName>
        <ecNumber evidence="3 9">5.3.1.24</ecNumber>
    </recommendedName>
</protein>
<evidence type="ECO:0000313" key="12">
    <source>
        <dbReference type="Proteomes" id="UP000266273"/>
    </source>
</evidence>
<keyword evidence="5 9" id="KW-0028">Amino-acid biosynthesis</keyword>
<dbReference type="InterPro" id="IPR013785">
    <property type="entry name" value="Aldolase_TIM"/>
</dbReference>
<dbReference type="EC" id="5.3.1.24" evidence="3 9"/>
<gene>
    <name evidence="9" type="primary">trpF</name>
    <name evidence="11" type="ORF">BXY53_2419</name>
</gene>
<evidence type="ECO:0000256" key="6">
    <source>
        <dbReference type="ARBA" id="ARBA00022822"/>
    </source>
</evidence>
<dbReference type="Proteomes" id="UP000266273">
    <property type="component" value="Unassembled WGS sequence"/>
</dbReference>
<dbReference type="GO" id="GO:0004640">
    <property type="term" value="F:phosphoribosylanthranilate isomerase activity"/>
    <property type="evidence" value="ECO:0007669"/>
    <property type="project" value="UniProtKB-UniRule"/>
</dbReference>
<dbReference type="CDD" id="cd00405">
    <property type="entry name" value="PRAI"/>
    <property type="match status" value="1"/>
</dbReference>
<dbReference type="InterPro" id="IPR044643">
    <property type="entry name" value="TrpF_fam"/>
</dbReference>
<reference evidence="11 12" key="1">
    <citation type="submission" date="2018-08" db="EMBL/GenBank/DDBJ databases">
        <title>Genomic Encyclopedia of Archaeal and Bacterial Type Strains, Phase II (KMG-II): from individual species to whole genera.</title>
        <authorList>
            <person name="Goeker M."/>
        </authorList>
    </citation>
    <scope>NUCLEOTIDE SEQUENCE [LARGE SCALE GENOMIC DNA]</scope>
    <source>
        <strain evidence="11 12">DSM 5002</strain>
    </source>
</reference>
<sequence length="221" mass="23336">MAVQVKICGIKTEEALEAAIEAGADFVGFVFFAKSPRYVDAETAGRLAERARGRIRTVALLVDPSDADLDRVLTTVDPDIIQLHGAETPERVAEIRIQAARPVLKAVKVATAADIVAASAFPAADMFLFDAKPAKTASLPGGNGVPFDWPLLAQTPPDRPYMLSGGLTTDNISEAIRVTGAQAVDTSSGVERAPGEKDPAAIRRFVQAAKAVTERMPIEAA</sequence>
<feature type="domain" description="N-(5'phosphoribosyl) anthranilate isomerase (PRAI)" evidence="10">
    <location>
        <begin position="5"/>
        <end position="208"/>
    </location>
</feature>
<evidence type="ECO:0000256" key="9">
    <source>
        <dbReference type="HAMAP-Rule" id="MF_00135"/>
    </source>
</evidence>
<proteinExistence type="inferred from homology"/>
<dbReference type="HAMAP" id="MF_00135">
    <property type="entry name" value="PRAI"/>
    <property type="match status" value="1"/>
</dbReference>
<dbReference type="SUPFAM" id="SSF51366">
    <property type="entry name" value="Ribulose-phoshate binding barrel"/>
    <property type="match status" value="1"/>
</dbReference>
<dbReference type="PANTHER" id="PTHR42894:SF1">
    <property type="entry name" value="N-(5'-PHOSPHORIBOSYL)ANTHRANILATE ISOMERASE"/>
    <property type="match status" value="1"/>
</dbReference>
<name>A0A397PE98_9HYPH</name>
<keyword evidence="12" id="KW-1185">Reference proteome</keyword>
<dbReference type="Gene3D" id="3.20.20.70">
    <property type="entry name" value="Aldolase class I"/>
    <property type="match status" value="1"/>
</dbReference>
<dbReference type="AlphaFoldDB" id="A0A397PE98"/>
<evidence type="ECO:0000256" key="8">
    <source>
        <dbReference type="ARBA" id="ARBA00023235"/>
    </source>
</evidence>
<keyword evidence="7 9" id="KW-0057">Aromatic amino acid biosynthesis</keyword>
<evidence type="ECO:0000256" key="1">
    <source>
        <dbReference type="ARBA" id="ARBA00001164"/>
    </source>
</evidence>
<dbReference type="InterPro" id="IPR001240">
    <property type="entry name" value="PRAI_dom"/>
</dbReference>
<comment type="pathway">
    <text evidence="2 9">Amino-acid biosynthesis; L-tryptophan biosynthesis; L-tryptophan from chorismate: step 3/5.</text>
</comment>
<accession>A0A397PE98</accession>
<dbReference type="InterPro" id="IPR011060">
    <property type="entry name" value="RibuloseP-bd_barrel"/>
</dbReference>
<dbReference type="PANTHER" id="PTHR42894">
    <property type="entry name" value="N-(5'-PHOSPHORIBOSYL)ANTHRANILATE ISOMERASE"/>
    <property type="match status" value="1"/>
</dbReference>
<dbReference type="NCBIfam" id="NF002295">
    <property type="entry name" value="PRK01222.1-1"/>
    <property type="match status" value="1"/>
</dbReference>
<evidence type="ECO:0000256" key="3">
    <source>
        <dbReference type="ARBA" id="ARBA00012572"/>
    </source>
</evidence>
<evidence type="ECO:0000313" key="11">
    <source>
        <dbReference type="EMBL" id="RIA47342.1"/>
    </source>
</evidence>